<evidence type="ECO:0008006" key="4">
    <source>
        <dbReference type="Google" id="ProtNLM"/>
    </source>
</evidence>
<comment type="similarity">
    <text evidence="1">Belongs to the bacterial ribosomal protein bS6 family.</text>
</comment>
<sequence>MDTVIKRLYEGLFLVDSGEAASDWDGVMGSIEKMLERGDADVVSIKKWDERRLAYEVNGKERGTYILTYFNGDPAKITGIERDVQLSERITRVMILRTDIMEQEDIDKDTPVEKVEKHAAAEAEAAIATSPDSLEVSKFLVKKTWVRSCRGVWLSPPPCQGGDREFKSHQDRHETYSGVA</sequence>
<accession>A0A0F9CFE9</accession>
<evidence type="ECO:0000313" key="3">
    <source>
        <dbReference type="EMBL" id="KKL04391.1"/>
    </source>
</evidence>
<gene>
    <name evidence="3" type="ORF">LCGC14_2616520</name>
</gene>
<dbReference type="Gene3D" id="3.30.70.60">
    <property type="match status" value="1"/>
</dbReference>
<comment type="caution">
    <text evidence="3">The sequence shown here is derived from an EMBL/GenBank/DDBJ whole genome shotgun (WGS) entry which is preliminary data.</text>
</comment>
<evidence type="ECO:0000256" key="2">
    <source>
        <dbReference type="SAM" id="MobiDB-lite"/>
    </source>
</evidence>
<feature type="compositionally biased region" description="Basic and acidic residues" evidence="2">
    <location>
        <begin position="162"/>
        <end position="180"/>
    </location>
</feature>
<evidence type="ECO:0000256" key="1">
    <source>
        <dbReference type="ARBA" id="ARBA00009512"/>
    </source>
</evidence>
<dbReference type="SUPFAM" id="SSF54995">
    <property type="entry name" value="Ribosomal protein S6"/>
    <property type="match status" value="1"/>
</dbReference>
<dbReference type="NCBIfam" id="TIGR00166">
    <property type="entry name" value="S6"/>
    <property type="match status" value="1"/>
</dbReference>
<dbReference type="GO" id="GO:0006412">
    <property type="term" value="P:translation"/>
    <property type="evidence" value="ECO:0007669"/>
    <property type="project" value="InterPro"/>
</dbReference>
<dbReference type="GO" id="GO:0003735">
    <property type="term" value="F:structural constituent of ribosome"/>
    <property type="evidence" value="ECO:0007669"/>
    <property type="project" value="InterPro"/>
</dbReference>
<dbReference type="GO" id="GO:0005840">
    <property type="term" value="C:ribosome"/>
    <property type="evidence" value="ECO:0007669"/>
    <property type="project" value="InterPro"/>
</dbReference>
<dbReference type="EMBL" id="LAZR01044542">
    <property type="protein sequence ID" value="KKL04391.1"/>
    <property type="molecule type" value="Genomic_DNA"/>
</dbReference>
<dbReference type="GO" id="GO:0019843">
    <property type="term" value="F:rRNA binding"/>
    <property type="evidence" value="ECO:0007669"/>
    <property type="project" value="InterPro"/>
</dbReference>
<dbReference type="InterPro" id="IPR014717">
    <property type="entry name" value="Transl_elong_EF1B/ribsomal_bS6"/>
</dbReference>
<dbReference type="InterPro" id="IPR000529">
    <property type="entry name" value="Ribosomal_bS6"/>
</dbReference>
<name>A0A0F9CFE9_9ZZZZ</name>
<dbReference type="CDD" id="cd00473">
    <property type="entry name" value="bS6"/>
    <property type="match status" value="1"/>
</dbReference>
<reference evidence="3" key="1">
    <citation type="journal article" date="2015" name="Nature">
        <title>Complex archaea that bridge the gap between prokaryotes and eukaryotes.</title>
        <authorList>
            <person name="Spang A."/>
            <person name="Saw J.H."/>
            <person name="Jorgensen S.L."/>
            <person name="Zaremba-Niedzwiedzka K."/>
            <person name="Martijn J."/>
            <person name="Lind A.E."/>
            <person name="van Eijk R."/>
            <person name="Schleper C."/>
            <person name="Guy L."/>
            <person name="Ettema T.J."/>
        </authorList>
    </citation>
    <scope>NUCLEOTIDE SEQUENCE</scope>
</reference>
<dbReference type="InterPro" id="IPR020814">
    <property type="entry name" value="Ribosomal_S6_plastid/chlpt"/>
</dbReference>
<dbReference type="Pfam" id="PF01250">
    <property type="entry name" value="Ribosomal_S6"/>
    <property type="match status" value="1"/>
</dbReference>
<dbReference type="InterPro" id="IPR035980">
    <property type="entry name" value="Ribosomal_bS6_sf"/>
</dbReference>
<protein>
    <recommendedName>
        <fullName evidence="4">30S ribosomal protein S6</fullName>
    </recommendedName>
</protein>
<feature type="region of interest" description="Disordered" evidence="2">
    <location>
        <begin position="160"/>
        <end position="180"/>
    </location>
</feature>
<proteinExistence type="inferred from homology"/>
<dbReference type="AlphaFoldDB" id="A0A0F9CFE9"/>
<organism evidence="3">
    <name type="scientific">marine sediment metagenome</name>
    <dbReference type="NCBI Taxonomy" id="412755"/>
    <lineage>
        <taxon>unclassified sequences</taxon>
        <taxon>metagenomes</taxon>
        <taxon>ecological metagenomes</taxon>
    </lineage>
</organism>
<dbReference type="HAMAP" id="MF_00360">
    <property type="entry name" value="Ribosomal_bS6"/>
    <property type="match status" value="1"/>
</dbReference>